<accession>A0A812JLJ0</accession>
<evidence type="ECO:0000313" key="3">
    <source>
        <dbReference type="Proteomes" id="UP000604046"/>
    </source>
</evidence>
<keyword evidence="3" id="KW-1185">Reference proteome</keyword>
<feature type="compositionally biased region" description="Low complexity" evidence="1">
    <location>
        <begin position="102"/>
        <end position="122"/>
    </location>
</feature>
<evidence type="ECO:0000256" key="1">
    <source>
        <dbReference type="SAM" id="MobiDB-lite"/>
    </source>
</evidence>
<evidence type="ECO:0000313" key="2">
    <source>
        <dbReference type="EMBL" id="CAE7210306.1"/>
    </source>
</evidence>
<protein>
    <submittedName>
        <fullName evidence="2">Uncharacterized protein</fullName>
    </submittedName>
</protein>
<gene>
    <name evidence="2" type="ORF">SNAT2548_LOCUS6994</name>
</gene>
<sequence>MNLQKAMTGMSSPKTDEITALDLSGCTARGCLGRQSSRRPCRPKPNRPKPARVHRALCRLQQAVSEIPREARREVLEGMPPTARQALLAFMERQMCQALERAQPAKPAKPAQLAQPTQPAGQNRQAEARRGHRGHSASQTHQMPKTKKRKTRLVGVSHKKGGWTAKLCLSPYLYVSSRCFDNPHRAGMMLKVLCRARDLASMIGIGIASSSGSSTQPLKQALVAACHEAGLELNDLAPSFNACVDATGIVGCSVSSRSSTCLDEAVHHRSLLLSGRAAGWSHFREAWLSVLQATVQRRTSRAWGRARMKPLRKQNAEEMVDKARRSFELRHEERTLAACRKRLAKAVRAVEVLCSETRKRPLRMLSS</sequence>
<dbReference type="OrthoDB" id="421629at2759"/>
<dbReference type="AlphaFoldDB" id="A0A812JLJ0"/>
<dbReference type="EMBL" id="CAJNDS010000480">
    <property type="protein sequence ID" value="CAE7210306.1"/>
    <property type="molecule type" value="Genomic_DNA"/>
</dbReference>
<feature type="region of interest" description="Disordered" evidence="1">
    <location>
        <begin position="33"/>
        <end position="52"/>
    </location>
</feature>
<organism evidence="2 3">
    <name type="scientific">Symbiodinium natans</name>
    <dbReference type="NCBI Taxonomy" id="878477"/>
    <lineage>
        <taxon>Eukaryota</taxon>
        <taxon>Sar</taxon>
        <taxon>Alveolata</taxon>
        <taxon>Dinophyceae</taxon>
        <taxon>Suessiales</taxon>
        <taxon>Symbiodiniaceae</taxon>
        <taxon>Symbiodinium</taxon>
    </lineage>
</organism>
<feature type="region of interest" description="Disordered" evidence="1">
    <location>
        <begin position="101"/>
        <end position="153"/>
    </location>
</feature>
<comment type="caution">
    <text evidence="2">The sequence shown here is derived from an EMBL/GenBank/DDBJ whole genome shotgun (WGS) entry which is preliminary data.</text>
</comment>
<dbReference type="Proteomes" id="UP000604046">
    <property type="component" value="Unassembled WGS sequence"/>
</dbReference>
<feature type="compositionally biased region" description="Basic residues" evidence="1">
    <location>
        <begin position="36"/>
        <end position="52"/>
    </location>
</feature>
<name>A0A812JLJ0_9DINO</name>
<reference evidence="2" key="1">
    <citation type="submission" date="2021-02" db="EMBL/GenBank/DDBJ databases">
        <authorList>
            <person name="Dougan E. K."/>
            <person name="Rhodes N."/>
            <person name="Thang M."/>
            <person name="Chan C."/>
        </authorList>
    </citation>
    <scope>NUCLEOTIDE SEQUENCE</scope>
</reference>
<feature type="compositionally biased region" description="Basic residues" evidence="1">
    <location>
        <begin position="144"/>
        <end position="153"/>
    </location>
</feature>
<proteinExistence type="predicted"/>